<organism evidence="2 5">
    <name type="scientific">Clostridium pasteurianum DSM 525 = ATCC 6013</name>
    <dbReference type="NCBI Taxonomy" id="1262449"/>
    <lineage>
        <taxon>Bacteria</taxon>
        <taxon>Bacillati</taxon>
        <taxon>Bacillota</taxon>
        <taxon>Clostridia</taxon>
        <taxon>Eubacteriales</taxon>
        <taxon>Clostridiaceae</taxon>
        <taxon>Clostridium</taxon>
    </lineage>
</organism>
<evidence type="ECO:0000313" key="4">
    <source>
        <dbReference type="Proteomes" id="UP000028042"/>
    </source>
</evidence>
<proteinExistence type="predicted"/>
<dbReference type="eggNOG" id="ENOG50310C8">
    <property type="taxonomic scope" value="Bacteria"/>
</dbReference>
<evidence type="ECO:0000313" key="3">
    <source>
        <dbReference type="EMBL" id="KRU13605.1"/>
    </source>
</evidence>
<feature type="coiled-coil region" evidence="1">
    <location>
        <begin position="303"/>
        <end position="387"/>
    </location>
</feature>
<dbReference type="PATRIC" id="fig|1262449.3.peg.186"/>
<evidence type="ECO:0008006" key="6">
    <source>
        <dbReference type="Google" id="ProtNLM"/>
    </source>
</evidence>
<dbReference type="RefSeq" id="WP_003440804.1">
    <property type="nucleotide sequence ID" value="NZ_ANZB01000001.1"/>
</dbReference>
<sequence>MYTNVECFYDDIEDKWDLHSNILKDYILVNISVGLTRSKEMIKDVEDLYNTDKLKYYDAYRSSSCINHDIMCQGSLTQEIHARKMLGILLIAEKDKTLRNKVIKLLRKYYYLIYRAVKKCSNKEIIKRYLDMDVVEISTEKRLDGAVYLYFVMYCYTKKVDYNHISFIVNDIKNYCLYSPMTTDIHKEIDNNYKEIQDIKSLVKEHYGEFSNYKDILYCENDEVMDVDGIIENIFMINKIDITQFFDESEEINIDNIILACIKCGNKDLKTKDIMQGLVNGIYIQSFINEYKKARGTYYKNSQETLYFKLDTLEKKVNALESEHKEMKAKIDSLRSEKEAFDKTLSNEINKLNKVHNSEIFDVKKDMRILEHELDREKEYRAELNSLREYMFQVKNEYVPIKSDKDLDYYIKDKNILIIGGSKYWRMKFKEKYEQIRTLNGFNENFDTSILKNVDYVFFYTGLMSHSTYNKAMKIIRINQIKFGYIGKTNMDLVEEEIIEELKKCDIGRKANSSD</sequence>
<evidence type="ECO:0000313" key="5">
    <source>
        <dbReference type="Proteomes" id="UP000030905"/>
    </source>
</evidence>
<keyword evidence="1" id="KW-0175">Coiled coil</keyword>
<accession>A0A0H3J635</accession>
<gene>
    <name evidence="2" type="ORF">CLPA_c02950</name>
    <name evidence="3" type="ORF">CP6013_02853</name>
</gene>
<dbReference type="Proteomes" id="UP000028042">
    <property type="component" value="Unassembled WGS sequence"/>
</dbReference>
<dbReference type="AlphaFoldDB" id="A0A0H3J635"/>
<reference evidence="3" key="2">
    <citation type="submission" date="2015-10" db="EMBL/GenBank/DDBJ databases">
        <title>Improved Draft Genome Sequence of Clostridium pasteurianum Strain ATCC 6013 (DSM 525) Using a Hybrid Next-Generation Sequencing Approach.</title>
        <authorList>
            <person name="Pyne M.E."/>
            <person name="Utturkar S.M."/>
            <person name="Brown S.D."/>
            <person name="Moo-Young M."/>
            <person name="Chung D.A."/>
            <person name="Chou P.C."/>
        </authorList>
    </citation>
    <scope>NUCLEOTIDE SEQUENCE</scope>
    <source>
        <strain evidence="3">ATCC 6013</strain>
    </source>
</reference>
<reference evidence="2 5" key="1">
    <citation type="journal article" date="2015" name="Genome Announc.">
        <title>Complete Genome Sequence of the Nitrogen-Fixing and Solvent-Producing Clostridium pasteurianum DSM 525.</title>
        <authorList>
            <person name="Poehlein A."/>
            <person name="Grosse-Honebrink A."/>
            <person name="Zhang Y."/>
            <person name="Minton N.P."/>
            <person name="Daniel R."/>
        </authorList>
    </citation>
    <scope>NUCLEOTIDE SEQUENCE [LARGE SCALE GENOMIC DNA]</scope>
    <source>
        <strain evidence="2">DSM 525</strain>
        <strain evidence="5">DSM 525 / ATCC 6013</strain>
    </source>
</reference>
<dbReference type="EMBL" id="CP009268">
    <property type="protein sequence ID" value="AJA50383.1"/>
    <property type="molecule type" value="Genomic_DNA"/>
</dbReference>
<keyword evidence="5" id="KW-1185">Reference proteome</keyword>
<name>A0A0H3J635_CLOPA</name>
<dbReference type="KEGG" id="cpae:CPAST_c02950"/>
<evidence type="ECO:0000313" key="2">
    <source>
        <dbReference type="EMBL" id="AJA50383.1"/>
    </source>
</evidence>
<protein>
    <recommendedName>
        <fullName evidence="6">DUF2325 domain-containing protein</fullName>
    </recommendedName>
</protein>
<dbReference type="EMBL" id="JPGY02000001">
    <property type="protein sequence ID" value="KRU13605.1"/>
    <property type="molecule type" value="Genomic_DNA"/>
</dbReference>
<evidence type="ECO:0000256" key="1">
    <source>
        <dbReference type="SAM" id="Coils"/>
    </source>
</evidence>
<dbReference type="Proteomes" id="UP000030905">
    <property type="component" value="Chromosome"/>
</dbReference>
<dbReference type="KEGG" id="cpat:CLPA_c02950"/>
<reference evidence="3 4" key="3">
    <citation type="journal article" name="Genome Announc.">
        <title>Improved Draft Genome Sequence of Clostridium pasteurianum Strain ATCC 6013 (DSM 525) Using a Hybrid Next-Generation Sequencing Approach.</title>
        <authorList>
            <person name="Pyne M.E."/>
            <person name="Utturkar S."/>
            <person name="Brown S.D."/>
            <person name="Moo-Young M."/>
            <person name="Chung D.A."/>
            <person name="Chou C.P."/>
        </authorList>
    </citation>
    <scope>NUCLEOTIDE SEQUENCE [LARGE SCALE GENOMIC DNA]</scope>
    <source>
        <strain evidence="3 4">ATCC 6013</strain>
    </source>
</reference>
<dbReference type="GeneID" id="93072539"/>